<dbReference type="RefSeq" id="WP_138081824.1">
    <property type="nucleotide sequence ID" value="NZ_VAJM01000017.1"/>
</dbReference>
<proteinExistence type="predicted"/>
<comment type="caution">
    <text evidence="2">The sequence shown here is derived from an EMBL/GenBank/DDBJ whole genome shotgun (WGS) entry which is preliminary data.</text>
</comment>
<keyword evidence="1" id="KW-0472">Membrane</keyword>
<reference evidence="2 3" key="1">
    <citation type="submission" date="2019-05" db="EMBL/GenBank/DDBJ databases">
        <title>Hymenobacter edaphi sp. nov., isolated from abandoned arsenic-contaminated farmland soil.</title>
        <authorList>
            <person name="Nie L."/>
        </authorList>
    </citation>
    <scope>NUCLEOTIDE SEQUENCE [LARGE SCALE GENOMIC DNA]</scope>
    <source>
        <strain evidence="2 3">1-3-3-8</strain>
    </source>
</reference>
<keyword evidence="3" id="KW-1185">Reference proteome</keyword>
<feature type="transmembrane region" description="Helical" evidence="1">
    <location>
        <begin position="126"/>
        <end position="144"/>
    </location>
</feature>
<dbReference type="EMBL" id="VAJM01000017">
    <property type="protein sequence ID" value="TLM88568.1"/>
    <property type="molecule type" value="Genomic_DNA"/>
</dbReference>
<feature type="transmembrane region" description="Helical" evidence="1">
    <location>
        <begin position="356"/>
        <end position="373"/>
    </location>
</feature>
<sequence length="504" mass="55164">MFSAARREWALILLLTLLALLLPTRNSTADAWYYAACVRYGHDLLLPHHLLHNVVGWLWLLLLRPLHPEVISALLALNALAYGGVLLGLRRLLHRLTGSEGLRLALLAAAGSSFGLLRFATENETYILPLLLSVWASVAWLRHLRTGALPALLLAGLLAAGACLLHQLQACWWLGLLLGTALFSPRRGAAAWFAAPALLVPLAYWLALDYWHLPRTAESLVRFALHDFLSGSAGAPASLAKAALLTVANVVRTFAQVHGSTLALLRRLPWLAVVPVLGLVGVVGSWLRRARLPETLRSTGLPPALRQAVRRTHGLILLLHLGFAAWASGNAEFMVMLPVLLAVLLTAASPALARPLLAAAAALLAWNLAFGLVPNHQLDFTNLPPLLRRVRQEPNTWFLLDNHNLALNQLHYLTGRDGAPNVLPAPDVLLQKRHWTPAQLRQWLRAQQQAGRRLSTDALGGPQLLDRASLLRGAGAAELLRGFRPAVRDTFPTFFGPRYLTDLR</sequence>
<feature type="transmembrane region" description="Helical" evidence="1">
    <location>
        <begin position="70"/>
        <end position="89"/>
    </location>
</feature>
<evidence type="ECO:0000313" key="3">
    <source>
        <dbReference type="Proteomes" id="UP000305517"/>
    </source>
</evidence>
<dbReference type="AlphaFoldDB" id="A0A5R8WIH5"/>
<keyword evidence="1" id="KW-0812">Transmembrane</keyword>
<accession>A0A5R8WIH5</accession>
<dbReference type="OrthoDB" id="892253at2"/>
<feature type="transmembrane region" description="Helical" evidence="1">
    <location>
        <begin position="189"/>
        <end position="207"/>
    </location>
</feature>
<dbReference type="Proteomes" id="UP000305517">
    <property type="component" value="Unassembled WGS sequence"/>
</dbReference>
<evidence type="ECO:0008006" key="4">
    <source>
        <dbReference type="Google" id="ProtNLM"/>
    </source>
</evidence>
<gene>
    <name evidence="2" type="ORF">FDY95_23760</name>
</gene>
<feature type="transmembrane region" description="Helical" evidence="1">
    <location>
        <begin position="268"/>
        <end position="287"/>
    </location>
</feature>
<evidence type="ECO:0000313" key="2">
    <source>
        <dbReference type="EMBL" id="TLM88568.1"/>
    </source>
</evidence>
<organism evidence="2 3">
    <name type="scientific">Hymenobacter jeollabukensis</name>
    <dbReference type="NCBI Taxonomy" id="2025313"/>
    <lineage>
        <taxon>Bacteria</taxon>
        <taxon>Pseudomonadati</taxon>
        <taxon>Bacteroidota</taxon>
        <taxon>Cytophagia</taxon>
        <taxon>Cytophagales</taxon>
        <taxon>Hymenobacteraceae</taxon>
        <taxon>Hymenobacter</taxon>
    </lineage>
</organism>
<feature type="transmembrane region" description="Helical" evidence="1">
    <location>
        <begin position="101"/>
        <end position="120"/>
    </location>
</feature>
<feature type="transmembrane region" description="Helical" evidence="1">
    <location>
        <begin position="228"/>
        <end position="248"/>
    </location>
</feature>
<protein>
    <recommendedName>
        <fullName evidence="4">Glycosyltransferase RgtA/B/C/D-like domain-containing protein</fullName>
    </recommendedName>
</protein>
<keyword evidence="1" id="KW-1133">Transmembrane helix</keyword>
<feature type="transmembrane region" description="Helical" evidence="1">
    <location>
        <begin position="151"/>
        <end position="169"/>
    </location>
</feature>
<feature type="transmembrane region" description="Helical" evidence="1">
    <location>
        <begin position="308"/>
        <end position="327"/>
    </location>
</feature>
<evidence type="ECO:0000256" key="1">
    <source>
        <dbReference type="SAM" id="Phobius"/>
    </source>
</evidence>
<name>A0A5R8WIH5_9BACT</name>